<sequence length="208" mass="22740">MSAFYCQPDHIFDDWANHVQKCDASAVLTVADARLYAATHDTDCVLSLAALSIDDHYAAQHEAIPAAVPGYHRSVRALYADPKADAPFYVNVPLVPDYRCQPDNPPSWVAMVGPFVGGKCVGETLVSFGDDLRPRQSPLVFYFAVKEHANNIDINGCIARLVDTYPGSPRPWGGPVVVMKGVEDLVSDFCDVDDSDIHDICGFFGCFK</sequence>
<dbReference type="AlphaFoldDB" id="A0A5C3PZR4"/>
<name>A0A5C3PZR4_9APHY</name>
<evidence type="ECO:0000313" key="1">
    <source>
        <dbReference type="EMBL" id="TFK91653.1"/>
    </source>
</evidence>
<gene>
    <name evidence="1" type="ORF">K466DRAFT_562814</name>
</gene>
<proteinExistence type="predicted"/>
<protein>
    <submittedName>
        <fullName evidence="1">Uncharacterized protein</fullName>
    </submittedName>
</protein>
<dbReference type="EMBL" id="ML211015">
    <property type="protein sequence ID" value="TFK91653.1"/>
    <property type="molecule type" value="Genomic_DNA"/>
</dbReference>
<accession>A0A5C3PZR4</accession>
<keyword evidence="2" id="KW-1185">Reference proteome</keyword>
<dbReference type="Proteomes" id="UP000308197">
    <property type="component" value="Unassembled WGS sequence"/>
</dbReference>
<reference evidence="1 2" key="1">
    <citation type="journal article" date="2019" name="Nat. Ecol. Evol.">
        <title>Megaphylogeny resolves global patterns of mushroom evolution.</title>
        <authorList>
            <person name="Varga T."/>
            <person name="Krizsan K."/>
            <person name="Foldi C."/>
            <person name="Dima B."/>
            <person name="Sanchez-Garcia M."/>
            <person name="Sanchez-Ramirez S."/>
            <person name="Szollosi G.J."/>
            <person name="Szarkandi J.G."/>
            <person name="Papp V."/>
            <person name="Albert L."/>
            <person name="Andreopoulos W."/>
            <person name="Angelini C."/>
            <person name="Antonin V."/>
            <person name="Barry K.W."/>
            <person name="Bougher N.L."/>
            <person name="Buchanan P."/>
            <person name="Buyck B."/>
            <person name="Bense V."/>
            <person name="Catcheside P."/>
            <person name="Chovatia M."/>
            <person name="Cooper J."/>
            <person name="Damon W."/>
            <person name="Desjardin D."/>
            <person name="Finy P."/>
            <person name="Geml J."/>
            <person name="Haridas S."/>
            <person name="Hughes K."/>
            <person name="Justo A."/>
            <person name="Karasinski D."/>
            <person name="Kautmanova I."/>
            <person name="Kiss B."/>
            <person name="Kocsube S."/>
            <person name="Kotiranta H."/>
            <person name="LaButti K.M."/>
            <person name="Lechner B.E."/>
            <person name="Liimatainen K."/>
            <person name="Lipzen A."/>
            <person name="Lukacs Z."/>
            <person name="Mihaltcheva S."/>
            <person name="Morgado L.N."/>
            <person name="Niskanen T."/>
            <person name="Noordeloos M.E."/>
            <person name="Ohm R.A."/>
            <person name="Ortiz-Santana B."/>
            <person name="Ovrebo C."/>
            <person name="Racz N."/>
            <person name="Riley R."/>
            <person name="Savchenko A."/>
            <person name="Shiryaev A."/>
            <person name="Soop K."/>
            <person name="Spirin V."/>
            <person name="Szebenyi C."/>
            <person name="Tomsovsky M."/>
            <person name="Tulloss R.E."/>
            <person name="Uehling J."/>
            <person name="Grigoriev I.V."/>
            <person name="Vagvolgyi C."/>
            <person name="Papp T."/>
            <person name="Martin F.M."/>
            <person name="Miettinen O."/>
            <person name="Hibbett D.S."/>
            <person name="Nagy L.G."/>
        </authorList>
    </citation>
    <scope>NUCLEOTIDE SEQUENCE [LARGE SCALE GENOMIC DNA]</scope>
    <source>
        <strain evidence="1 2">HHB13444</strain>
    </source>
</reference>
<evidence type="ECO:0000313" key="2">
    <source>
        <dbReference type="Proteomes" id="UP000308197"/>
    </source>
</evidence>
<dbReference type="InParanoid" id="A0A5C3PZR4"/>
<organism evidence="1 2">
    <name type="scientific">Polyporus arcularius HHB13444</name>
    <dbReference type="NCBI Taxonomy" id="1314778"/>
    <lineage>
        <taxon>Eukaryota</taxon>
        <taxon>Fungi</taxon>
        <taxon>Dikarya</taxon>
        <taxon>Basidiomycota</taxon>
        <taxon>Agaricomycotina</taxon>
        <taxon>Agaricomycetes</taxon>
        <taxon>Polyporales</taxon>
        <taxon>Polyporaceae</taxon>
        <taxon>Polyporus</taxon>
    </lineage>
</organism>